<proteinExistence type="predicted"/>
<feature type="region of interest" description="Disordered" evidence="1">
    <location>
        <begin position="488"/>
        <end position="533"/>
    </location>
</feature>
<dbReference type="OrthoDB" id="10038493at2759"/>
<name>A0A0L8GIM3_OCTBM</name>
<dbReference type="InterPro" id="IPR042838">
    <property type="entry name" value="KIAA1958"/>
</dbReference>
<organism evidence="2">
    <name type="scientific">Octopus bimaculoides</name>
    <name type="common">California two-spotted octopus</name>
    <dbReference type="NCBI Taxonomy" id="37653"/>
    <lineage>
        <taxon>Eukaryota</taxon>
        <taxon>Metazoa</taxon>
        <taxon>Spiralia</taxon>
        <taxon>Lophotrochozoa</taxon>
        <taxon>Mollusca</taxon>
        <taxon>Cephalopoda</taxon>
        <taxon>Coleoidea</taxon>
        <taxon>Octopodiformes</taxon>
        <taxon>Octopoda</taxon>
        <taxon>Incirrata</taxon>
        <taxon>Octopodidae</taxon>
        <taxon>Octopus</taxon>
    </lineage>
</organism>
<feature type="region of interest" description="Disordered" evidence="1">
    <location>
        <begin position="409"/>
        <end position="449"/>
    </location>
</feature>
<dbReference type="AlphaFoldDB" id="A0A0L8GIM3"/>
<accession>A0A0L8GIM3</accession>
<feature type="compositionally biased region" description="Low complexity" evidence="1">
    <location>
        <begin position="61"/>
        <end position="73"/>
    </location>
</feature>
<reference evidence="2" key="1">
    <citation type="submission" date="2015-07" db="EMBL/GenBank/DDBJ databases">
        <title>MeaNS - Measles Nucleotide Surveillance Program.</title>
        <authorList>
            <person name="Tran T."/>
            <person name="Druce J."/>
        </authorList>
    </citation>
    <scope>NUCLEOTIDE SEQUENCE</scope>
    <source>
        <strain evidence="2">UCB-OBI-ISO-001</strain>
        <tissue evidence="2">Gonad</tissue>
    </source>
</reference>
<feature type="compositionally biased region" description="Low complexity" evidence="1">
    <location>
        <begin position="39"/>
        <end position="48"/>
    </location>
</feature>
<feature type="compositionally biased region" description="Low complexity" evidence="1">
    <location>
        <begin position="507"/>
        <end position="518"/>
    </location>
</feature>
<dbReference type="STRING" id="37653.A0A0L8GIM3"/>
<dbReference type="PANTHER" id="PTHR46963:SF2">
    <property type="match status" value="1"/>
</dbReference>
<feature type="region of interest" description="Disordered" evidence="1">
    <location>
        <begin position="555"/>
        <end position="672"/>
    </location>
</feature>
<sequence>MADSSTNADLPPPTSSHHNETASVAVVDLEEDVQQPNGNDTNTTTTATTDKRSCASSTPKHSSNNNNNNNHSQQQRREDDEVETDEENMCGVEDDHLEEEEEEHDDDQNQAEDQDIDMQSHLDALQVVCTAATNSASSEGEDGCSSSFNFHMENKHTQRKTDTDMRTLSSYLKSLNESRNPERIPPDELDNYLSSFFMVVRKADGSEYEPKTILPFAFVAVDVDTATPVSRRDPLPLLLLRPYSLNAHRMYADIAKTDYSECGPANATLSLPNNSPLQLTYDSPRYMDSREQDDVFLTLEHAKEQFLSLLQKMDIDALVAFDKWLKMMRISRNPLTGKVICRENAVVHSSVNPQTAGAGNEDNLLPEDHKDHTVPTISGVYGSFPNTNITVNITLSPQALMGQGPITVTANTASSSHEGGGGSGTHRSSGGNNAAVSGSNSLPNGIRCATSSSATTTTIDLSQAGPSTSRSSTIAEDRIHALAIGSFSHSKSHSARTSQPGVKVVGTNCSSSSSNSTSYEHSNQPAFPIHLVPNNASYDGSGSSKKSRLDMTAVLSGPTNLTNSGQVEHNQSTERSRFKRILPKPSNNYLRNPSSASHHGLAASSTSSSSSSSSFRHSTGSSQNRLASAPSSLSTSALTATSSTQNRYVSMPSKDGHSSSENSVIFIKQDPD</sequence>
<protein>
    <submittedName>
        <fullName evidence="2">Uncharacterized protein</fullName>
    </submittedName>
</protein>
<gene>
    <name evidence="2" type="ORF">OCBIM_22033025mg</name>
</gene>
<evidence type="ECO:0000256" key="1">
    <source>
        <dbReference type="SAM" id="MobiDB-lite"/>
    </source>
</evidence>
<feature type="compositionally biased region" description="Low complexity" evidence="1">
    <location>
        <begin position="594"/>
        <end position="644"/>
    </location>
</feature>
<dbReference type="EMBL" id="KQ421720">
    <property type="protein sequence ID" value="KOF76699.1"/>
    <property type="molecule type" value="Genomic_DNA"/>
</dbReference>
<feature type="compositionally biased region" description="Low complexity" evidence="1">
    <location>
        <begin position="425"/>
        <end position="441"/>
    </location>
</feature>
<evidence type="ECO:0000313" key="2">
    <source>
        <dbReference type="EMBL" id="KOF76699.1"/>
    </source>
</evidence>
<feature type="compositionally biased region" description="Polar residues" evidence="1">
    <location>
        <begin position="557"/>
        <end position="570"/>
    </location>
</feature>
<dbReference type="PANTHER" id="PTHR46963">
    <property type="entry name" value="SIMILAR TO RIKEN CDNA E130308A19"/>
    <property type="match status" value="1"/>
</dbReference>
<feature type="region of interest" description="Disordered" evidence="1">
    <location>
        <begin position="1"/>
        <end position="88"/>
    </location>
</feature>